<feature type="non-terminal residue" evidence="3">
    <location>
        <position position="124"/>
    </location>
</feature>
<evidence type="ECO:0000313" key="3">
    <source>
        <dbReference type="EMBL" id="NXY81586.1"/>
    </source>
</evidence>
<dbReference type="EMBL" id="VYZU01006157">
    <property type="protein sequence ID" value="NXY81586.1"/>
    <property type="molecule type" value="Genomic_DNA"/>
</dbReference>
<keyword evidence="2" id="KW-0812">Transmembrane</keyword>
<dbReference type="SUPFAM" id="SSF58069">
    <property type="entry name" value="Virus ectodomain"/>
    <property type="match status" value="1"/>
</dbReference>
<keyword evidence="1" id="KW-1015">Disulfide bond</keyword>
<dbReference type="Proteomes" id="UP000586704">
    <property type="component" value="Unassembled WGS sequence"/>
</dbReference>
<dbReference type="PANTHER" id="PTHR10424:SF73">
    <property type="entry name" value="ENDOGENOUS RETROVIRUS GROUP FC1 ENV POLYPROTEIN-RELATED"/>
    <property type="match status" value="1"/>
</dbReference>
<keyword evidence="2" id="KW-1133">Transmembrane helix</keyword>
<gene>
    <name evidence="3" type="primary">Ervv2_0</name>
    <name evidence="3" type="ORF">CEYCYA_R13144</name>
</gene>
<evidence type="ECO:0000313" key="4">
    <source>
        <dbReference type="Proteomes" id="UP000586704"/>
    </source>
</evidence>
<comment type="caution">
    <text evidence="3">The sequence shown here is derived from an EMBL/GenBank/DDBJ whole genome shotgun (WGS) entry which is preliminary data.</text>
</comment>
<reference evidence="3 4" key="1">
    <citation type="submission" date="2020-02" db="EMBL/GenBank/DDBJ databases">
        <title>Bird 10,000 Genomes (B10K) Project - Family phase.</title>
        <authorList>
            <person name="Zhang G."/>
        </authorList>
    </citation>
    <scope>NUCLEOTIDE SEQUENCE [LARGE SCALE GENOMIC DNA]</scope>
    <source>
        <strain evidence="3">B10K-DU-013-51</strain>
        <tissue evidence="3">Mixed tissue sample</tissue>
    </source>
</reference>
<dbReference type="Gene3D" id="1.10.287.210">
    <property type="match status" value="1"/>
</dbReference>
<proteinExistence type="predicted"/>
<keyword evidence="4" id="KW-1185">Reference proteome</keyword>
<dbReference type="AlphaFoldDB" id="A0A7L4MV84"/>
<dbReference type="Pfam" id="PF00429">
    <property type="entry name" value="TLV_coat"/>
    <property type="match status" value="1"/>
</dbReference>
<name>A0A7L4MV84_9AVES</name>
<keyword evidence="2" id="KW-0472">Membrane</keyword>
<feature type="transmembrane region" description="Helical" evidence="2">
    <location>
        <begin position="67"/>
        <end position="89"/>
    </location>
</feature>
<protein>
    <submittedName>
        <fullName evidence="3">ERVV2 protein</fullName>
    </submittedName>
</protein>
<sequence length="124" mass="14502">TLKEGGVCTIINQSCCVYVNQESRIENDLEEIWKQSKTLHSVAQDDTSWGFQELWKKLTSWLPDFGWLKHLFILLITLVLLGVIVCVLLRCFMYCCQHSAGEYATWKRNRIRHQIETGKYFAKS</sequence>
<feature type="non-terminal residue" evidence="3">
    <location>
        <position position="1"/>
    </location>
</feature>
<organism evidence="3 4">
    <name type="scientific">Ceyx cyanopectus</name>
    <name type="common">Indigo-banded kingfisher</name>
    <dbReference type="NCBI Taxonomy" id="390723"/>
    <lineage>
        <taxon>Eukaryota</taxon>
        <taxon>Metazoa</taxon>
        <taxon>Chordata</taxon>
        <taxon>Craniata</taxon>
        <taxon>Vertebrata</taxon>
        <taxon>Euteleostomi</taxon>
        <taxon>Archelosauria</taxon>
        <taxon>Archosauria</taxon>
        <taxon>Dinosauria</taxon>
        <taxon>Saurischia</taxon>
        <taxon>Theropoda</taxon>
        <taxon>Coelurosauria</taxon>
        <taxon>Aves</taxon>
        <taxon>Neognathae</taxon>
        <taxon>Neoaves</taxon>
        <taxon>Telluraves</taxon>
        <taxon>Coraciimorphae</taxon>
        <taxon>Coraciiformes</taxon>
        <taxon>Alcedinidae</taxon>
        <taxon>Ceyx</taxon>
    </lineage>
</organism>
<dbReference type="PANTHER" id="PTHR10424">
    <property type="entry name" value="VIRAL ENVELOPE PROTEIN"/>
    <property type="match status" value="1"/>
</dbReference>
<evidence type="ECO:0000256" key="1">
    <source>
        <dbReference type="ARBA" id="ARBA00023157"/>
    </source>
</evidence>
<accession>A0A7L4MV84</accession>
<evidence type="ECO:0000256" key="2">
    <source>
        <dbReference type="SAM" id="Phobius"/>
    </source>
</evidence>
<dbReference type="InterPro" id="IPR018154">
    <property type="entry name" value="TLV/ENV_coat_polyprotein"/>
</dbReference>
<dbReference type="OrthoDB" id="8949317at2759"/>